<protein>
    <submittedName>
        <fullName evidence="2">Uncharacterized protein</fullName>
    </submittedName>
</protein>
<name>A0A146JZC9_9EUKA</name>
<accession>A0A146JZC9</accession>
<feature type="non-terminal residue" evidence="2">
    <location>
        <position position="1"/>
    </location>
</feature>
<organism evidence="2">
    <name type="scientific">Trepomonas sp. PC1</name>
    <dbReference type="NCBI Taxonomy" id="1076344"/>
    <lineage>
        <taxon>Eukaryota</taxon>
        <taxon>Metamonada</taxon>
        <taxon>Diplomonadida</taxon>
        <taxon>Hexamitidae</taxon>
        <taxon>Hexamitinae</taxon>
        <taxon>Trepomonas</taxon>
    </lineage>
</organism>
<keyword evidence="1" id="KW-0175">Coiled coil</keyword>
<dbReference type="AlphaFoldDB" id="A0A146JZC9"/>
<dbReference type="EMBL" id="GDID01006719">
    <property type="protein sequence ID" value="JAP89887.1"/>
    <property type="molecule type" value="Transcribed_RNA"/>
</dbReference>
<evidence type="ECO:0000256" key="1">
    <source>
        <dbReference type="SAM" id="Coils"/>
    </source>
</evidence>
<proteinExistence type="predicted"/>
<sequence>HQTEVERFFDYMVVKISQVTYFDTIMQIFIFCIQIFTHHHQMQLQFPILQKIPEINDLLIAKLMHDSTLSEKNKTILKQRLQAVRNVISTKISDLSNDQFQQFVSKLKEAAYGKSNITQSDENAFQLSKFVHYLNFFIELSQGIFAYYQNHGPYPMYQGIQIIKGIETEIVEYQLLLKYILNMFYDGDQFTAASKDYLYLNQHFNVAPYQPSRQFTQISFPKRFAKQKIDFQLILGSEDVEQIADLKSKTENESLREWIDLYIQVLKGHQVEIPVRIDVLDAKVINFIYQLILQKQAPKLPTLGNFVNVKKLLQKEIELQDEPDLVRVELIDDKFRVYGDFMNKEELFGLFAEAQEVKVECDKPTNLKISLYKEYIQIKIENEQFQVTDLTEGQIQLLCAKFLQMENLGQKFNQDKAIQTQKQENHLKQLKKEHEKKVEELDAKIKQIEAEIAQINEELKEKTKSMSDFELINKANALKQQIESVKIETAAIEKEGQKSILFKLHKVLAEQKGQISNFTMQINEMINQIKEKEK</sequence>
<reference evidence="2" key="1">
    <citation type="submission" date="2015-07" db="EMBL/GenBank/DDBJ databases">
        <title>Adaptation to a free-living lifestyle via gene acquisitions in the diplomonad Trepomonas sp. PC1.</title>
        <authorList>
            <person name="Xu F."/>
            <person name="Jerlstrom-Hultqvist J."/>
            <person name="Kolisko M."/>
            <person name="Simpson A.G.B."/>
            <person name="Roger A.J."/>
            <person name="Svard S.G."/>
            <person name="Andersson J.O."/>
        </authorList>
    </citation>
    <scope>NUCLEOTIDE SEQUENCE</scope>
    <source>
        <strain evidence="2">PC1</strain>
    </source>
</reference>
<feature type="coiled-coil region" evidence="1">
    <location>
        <begin position="413"/>
        <end position="495"/>
    </location>
</feature>
<gene>
    <name evidence="2" type="ORF">TPC1_30618</name>
</gene>
<evidence type="ECO:0000313" key="2">
    <source>
        <dbReference type="EMBL" id="JAP89887.1"/>
    </source>
</evidence>